<feature type="compositionally biased region" description="Low complexity" evidence="5">
    <location>
        <begin position="268"/>
        <end position="280"/>
    </location>
</feature>
<feature type="region of interest" description="Disordered" evidence="5">
    <location>
        <begin position="16"/>
        <end position="47"/>
    </location>
</feature>
<comment type="caution">
    <text evidence="6">The sequence shown here is derived from an EMBL/GenBank/DDBJ whole genome shotgun (WGS) entry which is preliminary data.</text>
</comment>
<dbReference type="GO" id="GO:0003712">
    <property type="term" value="F:transcription coregulator activity"/>
    <property type="evidence" value="ECO:0007669"/>
    <property type="project" value="TreeGrafter"/>
</dbReference>
<feature type="region of interest" description="Disordered" evidence="5">
    <location>
        <begin position="122"/>
        <end position="555"/>
    </location>
</feature>
<dbReference type="InterPro" id="IPR036600">
    <property type="entry name" value="PAH_sf"/>
</dbReference>
<dbReference type="Proteomes" id="UP000440578">
    <property type="component" value="Unassembled WGS sequence"/>
</dbReference>
<feature type="compositionally biased region" description="Basic and acidic residues" evidence="5">
    <location>
        <begin position="202"/>
        <end position="213"/>
    </location>
</feature>
<feature type="compositionally biased region" description="Polar residues" evidence="5">
    <location>
        <begin position="439"/>
        <end position="469"/>
    </location>
</feature>
<dbReference type="SUPFAM" id="SSF47762">
    <property type="entry name" value="PAH2 domain"/>
    <property type="match status" value="1"/>
</dbReference>
<dbReference type="EMBL" id="VIIS01001652">
    <property type="protein sequence ID" value="KAF0294883.1"/>
    <property type="molecule type" value="Genomic_DNA"/>
</dbReference>
<feature type="compositionally biased region" description="Low complexity" evidence="5">
    <location>
        <begin position="492"/>
        <end position="502"/>
    </location>
</feature>
<evidence type="ECO:0000256" key="5">
    <source>
        <dbReference type="SAM" id="MobiDB-lite"/>
    </source>
</evidence>
<keyword evidence="7" id="KW-1185">Reference proteome</keyword>
<dbReference type="Pfam" id="PF21227">
    <property type="entry name" value="Myb_DNA-binding_7"/>
    <property type="match status" value="1"/>
</dbReference>
<dbReference type="Gene3D" id="1.10.10.60">
    <property type="entry name" value="Homeodomain-like"/>
    <property type="match status" value="1"/>
</dbReference>
<feature type="compositionally biased region" description="Polar residues" evidence="5">
    <location>
        <begin position="125"/>
        <end position="134"/>
    </location>
</feature>
<keyword evidence="3" id="KW-0804">Transcription</keyword>
<dbReference type="InterPro" id="IPR052435">
    <property type="entry name" value="YY1-Transcr_Regul"/>
</dbReference>
<feature type="compositionally biased region" description="Basic and acidic residues" evidence="5">
    <location>
        <begin position="407"/>
        <end position="426"/>
    </location>
</feature>
<feature type="compositionally biased region" description="Pro residues" evidence="5">
    <location>
        <begin position="336"/>
        <end position="352"/>
    </location>
</feature>
<gene>
    <name evidence="6" type="ORF">FJT64_007517</name>
</gene>
<evidence type="ECO:0000313" key="6">
    <source>
        <dbReference type="EMBL" id="KAF0294883.1"/>
    </source>
</evidence>
<protein>
    <recommendedName>
        <fullName evidence="8">GON-4-like protein</fullName>
    </recommendedName>
</protein>
<evidence type="ECO:0000256" key="2">
    <source>
        <dbReference type="ARBA" id="ARBA00023015"/>
    </source>
</evidence>
<dbReference type="InterPro" id="IPR003822">
    <property type="entry name" value="PAH"/>
</dbReference>
<feature type="compositionally biased region" description="Basic and acidic residues" evidence="5">
    <location>
        <begin position="38"/>
        <end position="47"/>
    </location>
</feature>
<dbReference type="GO" id="GO:0006355">
    <property type="term" value="P:regulation of DNA-templated transcription"/>
    <property type="evidence" value="ECO:0007669"/>
    <property type="project" value="InterPro"/>
</dbReference>
<evidence type="ECO:0000256" key="4">
    <source>
        <dbReference type="ARBA" id="ARBA00023242"/>
    </source>
</evidence>
<dbReference type="AlphaFoldDB" id="A0A6A4VMN3"/>
<feature type="compositionally biased region" description="Basic residues" evidence="5">
    <location>
        <begin position="225"/>
        <end position="250"/>
    </location>
</feature>
<keyword evidence="4" id="KW-0539">Nucleus</keyword>
<evidence type="ECO:0008006" key="8">
    <source>
        <dbReference type="Google" id="ProtNLM"/>
    </source>
</evidence>
<dbReference type="PANTHER" id="PTHR16088:SF3">
    <property type="entry name" value="GON-4-LIKE PROTEIN"/>
    <property type="match status" value="1"/>
</dbReference>
<feature type="compositionally biased region" description="Low complexity" evidence="5">
    <location>
        <begin position="356"/>
        <end position="382"/>
    </location>
</feature>
<name>A0A6A4VMN3_AMPAM</name>
<dbReference type="OrthoDB" id="6257037at2759"/>
<evidence type="ECO:0000256" key="1">
    <source>
        <dbReference type="ARBA" id="ARBA00004123"/>
    </source>
</evidence>
<organism evidence="6 7">
    <name type="scientific">Amphibalanus amphitrite</name>
    <name type="common">Striped barnacle</name>
    <name type="synonym">Balanus amphitrite</name>
    <dbReference type="NCBI Taxonomy" id="1232801"/>
    <lineage>
        <taxon>Eukaryota</taxon>
        <taxon>Metazoa</taxon>
        <taxon>Ecdysozoa</taxon>
        <taxon>Arthropoda</taxon>
        <taxon>Crustacea</taxon>
        <taxon>Multicrustacea</taxon>
        <taxon>Cirripedia</taxon>
        <taxon>Thoracica</taxon>
        <taxon>Thoracicalcarea</taxon>
        <taxon>Balanomorpha</taxon>
        <taxon>Balanoidea</taxon>
        <taxon>Balanidae</taxon>
        <taxon>Amphibalaninae</taxon>
        <taxon>Amphibalanus</taxon>
    </lineage>
</organism>
<dbReference type="Pfam" id="PF02671">
    <property type="entry name" value="PAH"/>
    <property type="match status" value="1"/>
</dbReference>
<comment type="subcellular location">
    <subcellularLocation>
        <location evidence="1">Nucleus</location>
    </subcellularLocation>
</comment>
<sequence length="837" mass="89940">MLTDASNGEELVTVVSEEDGTAPSESVGSPAPVLADGQSREVSDAGKRPTGIVVTAIAAPAGPGQVRLTPSGGSVIELKEEDGRLVVFIRVPGRPTLRVPVRASSGSTRLLLPPTLVLQEAAAGQPSTAGSAKQTGVVAPTVRQQEPQQEPPAVLTPPQTQETDGPPEPPPPEPMEEDGPPEPSSDTPLPESPLPVSAEPDPSPRTDTAEKNLFKAPLAPPHKITPPRKKATPHKKAAPLKKATPLKKASKVTVQHLLRRSPRLTDVPTMLPPSLMTPLRPSSPPTESGLLLGFPTPNITPAPTADGGEPSTPAMLETPLVRSPPAHALLETPQPQRSPPRSPNTPPPPPPQLTASSDSHSSMSLSFFRRTVGAVQAAAEAAGPPPEQHLTSEQSLGGVLDALPDQTDGRDRLRASQETVKVEARESAPPVSARRTASPAASGSRSQGVRTRSESASEAGTQRAPQTDTKPVLPAEATEETAAQTEEDRELASSSALPSGRSSRPKRSRQQREAELTRLAVAPESPTVRERREQALSESFPAARPAEPTEECTESVDPAIYQRFEKLLLDFPESADDEVTLYDSVCGLLRGFPDLADEFLMYVSEDVAVRRGLVAKHARLARLQELARGIDAVNAAHPSQVLKLARSLTQLTSRGEEVRPADLQAAVQPLVRGCPLLSAQLSSLLDSETPQPELTRREVDFQTAALDAEPADQFEEVTELEADEPDPYGTERCPCACHSDGEDVRFLQRRRHCERCGLRFMAGRVYLQTGKLRGAADDDLEILTSCQRSGDGEKTFRAIQRRLPTRSVAQLRNRFQQLMEMLQQQMGQEPDEFVDEE</sequence>
<proteinExistence type="predicted"/>
<accession>A0A6A4VMN3</accession>
<reference evidence="6 7" key="1">
    <citation type="submission" date="2019-07" db="EMBL/GenBank/DDBJ databases">
        <title>Draft genome assembly of a fouling barnacle, Amphibalanus amphitrite (Darwin, 1854): The first reference genome for Thecostraca.</title>
        <authorList>
            <person name="Kim W."/>
        </authorList>
    </citation>
    <scope>NUCLEOTIDE SEQUENCE [LARGE SCALE GENOMIC DNA]</scope>
    <source>
        <strain evidence="6">SNU_AA5</strain>
        <tissue evidence="6">Soma without cirri and trophi</tissue>
    </source>
</reference>
<dbReference type="GO" id="GO:0005634">
    <property type="term" value="C:nucleus"/>
    <property type="evidence" value="ECO:0007669"/>
    <property type="project" value="UniProtKB-SubCell"/>
</dbReference>
<keyword evidence="2" id="KW-0805">Transcription regulation</keyword>
<evidence type="ECO:0000313" key="7">
    <source>
        <dbReference type="Proteomes" id="UP000440578"/>
    </source>
</evidence>
<evidence type="ECO:0000256" key="3">
    <source>
        <dbReference type="ARBA" id="ARBA00023163"/>
    </source>
</evidence>
<dbReference type="PANTHER" id="PTHR16088">
    <property type="entry name" value="YY1 ASSOCIATED PROTEIN-RELATED"/>
    <property type="match status" value="1"/>
</dbReference>